<dbReference type="GO" id="GO:0005525">
    <property type="term" value="F:GTP binding"/>
    <property type="evidence" value="ECO:0007669"/>
    <property type="project" value="UniProtKB-UniRule"/>
</dbReference>
<dbReference type="GO" id="GO:0019843">
    <property type="term" value="F:rRNA binding"/>
    <property type="evidence" value="ECO:0007669"/>
    <property type="project" value="UniProtKB-KW"/>
</dbReference>
<keyword evidence="3" id="KW-0963">Cytoplasm</keyword>
<dbReference type="OrthoDB" id="9801472at2"/>
<dbReference type="InterPro" id="IPR042116">
    <property type="entry name" value="TypA/BipA_C"/>
</dbReference>
<dbReference type="GO" id="GO:0003924">
    <property type="term" value="F:GTPase activity"/>
    <property type="evidence" value="ECO:0007669"/>
    <property type="project" value="UniProtKB-UniRule"/>
</dbReference>
<dbReference type="FunFam" id="3.30.70.870:FF:000003">
    <property type="entry name" value="GTP-binding protein TypA"/>
    <property type="match status" value="1"/>
</dbReference>
<dbReference type="Proteomes" id="UP000292003">
    <property type="component" value="Unassembled WGS sequence"/>
</dbReference>
<keyword evidence="1 3" id="KW-0547">Nucleotide-binding</keyword>
<dbReference type="Pfam" id="PF00009">
    <property type="entry name" value="GTP_EFTU"/>
    <property type="match status" value="1"/>
</dbReference>
<dbReference type="NCBIfam" id="TIGR00231">
    <property type="entry name" value="small_GTP"/>
    <property type="match status" value="1"/>
</dbReference>
<dbReference type="Pfam" id="PF21018">
    <property type="entry name" value="BipA_C"/>
    <property type="match status" value="1"/>
</dbReference>
<dbReference type="FunFam" id="2.40.50.250:FF:000001">
    <property type="entry name" value="GTP-binding protein TypA"/>
    <property type="match status" value="1"/>
</dbReference>
<keyword evidence="6" id="KW-1185">Reference proteome</keyword>
<feature type="binding site" evidence="3">
    <location>
        <begin position="137"/>
        <end position="140"/>
    </location>
    <ligand>
        <name>GTP</name>
        <dbReference type="ChEBI" id="CHEBI:37565"/>
    </ligand>
</feature>
<protein>
    <recommendedName>
        <fullName evidence="3">Large ribosomal subunit assembly factor BipA</fullName>
        <ecNumber evidence="3">3.6.5.-</ecNumber>
    </recommendedName>
    <alternativeName>
        <fullName evidence="3">GTP-binding protein BipA</fullName>
    </alternativeName>
</protein>
<dbReference type="PRINTS" id="PR00315">
    <property type="entry name" value="ELONGATNFCT"/>
</dbReference>
<dbReference type="InterPro" id="IPR000640">
    <property type="entry name" value="EFG_V-like"/>
</dbReference>
<dbReference type="GO" id="GO:0005829">
    <property type="term" value="C:cytosol"/>
    <property type="evidence" value="ECO:0007669"/>
    <property type="project" value="TreeGrafter"/>
</dbReference>
<sequence length="628" mass="68053">MTSGRTRPDLRNIAIVAHVDHGKTTLVDAMLRQSGAFAERAEPVDRVMDSGELEREKGITILAKNTSIRRQTPDGPVTINVIDTPGHADFGGEVERGLSMVDGVVLLVDASEGPLPQTRFVLRKTLEAGLPVILVVNKVDRPDARIAEVVEETHDLLLDLAGDIEHADLDAVLDLPVIYASARAGRASTEQPADGGLPDNENLDPLFDVLLRHVPPPAADLDAPLRALVTNLDASSFLGRIALIRIHAGRLRKGQTVAWLREDGSIQSVRISELLVTEALTRVPATEAAAGDLVAIAGIPDITIGDTLADPDAPEALPRITVDEPAISMTIGVNSSPLAGRNGGDKLTARLVKSRLDAELVGNVSIRVLPTERPDTWEVQGRGELALAILVEQMRREGFELTVGKPQVVTRTIDGKLHEPFERLSIDAPEEHLGAITQLLAARKGRMEHMGGHGSGRIKLDYVLPARGLIGFRTDFLTETRGTGIANHVFEGYQPWAGEIRTRHSGSLVADRSGPVTSYALIQLADRGTFFVEPGAAVYEGMVVGENPRAEDLDINITKERKLTNMRTSAGDELERLARPRKLGLEEALEFCAVDECVEVAPEAVRVRKVTLDVNQRAKERNRLKTRG</sequence>
<comment type="subunit">
    <text evidence="3">Monomer.</text>
</comment>
<keyword evidence="3" id="KW-0820">tRNA-binding</keyword>
<accession>A0A4Q7J8P9</accession>
<dbReference type="GO" id="GO:1990904">
    <property type="term" value="C:ribonucleoprotein complex"/>
    <property type="evidence" value="ECO:0007669"/>
    <property type="project" value="TreeGrafter"/>
</dbReference>
<dbReference type="AlphaFoldDB" id="A0A4Q7J8P9"/>
<dbReference type="InterPro" id="IPR047042">
    <property type="entry name" value="BipA_II"/>
</dbReference>
<comment type="catalytic activity">
    <reaction evidence="3">
        <text>GTP + H2O = GDP + phosphate + H(+)</text>
        <dbReference type="Rhea" id="RHEA:19669"/>
        <dbReference type="ChEBI" id="CHEBI:15377"/>
        <dbReference type="ChEBI" id="CHEBI:15378"/>
        <dbReference type="ChEBI" id="CHEBI:37565"/>
        <dbReference type="ChEBI" id="CHEBI:43474"/>
        <dbReference type="ChEBI" id="CHEBI:58189"/>
    </reaction>
</comment>
<keyword evidence="3" id="KW-0690">Ribosome biogenesis</keyword>
<dbReference type="InterPro" id="IPR035651">
    <property type="entry name" value="BipA_V"/>
</dbReference>
<dbReference type="GO" id="GO:0043022">
    <property type="term" value="F:ribosome binding"/>
    <property type="evidence" value="ECO:0007669"/>
    <property type="project" value="UniProtKB-UniRule"/>
</dbReference>
<dbReference type="HAMAP" id="MF_00849">
    <property type="entry name" value="BipA"/>
    <property type="match status" value="1"/>
</dbReference>
<dbReference type="FunFam" id="3.30.70.240:FF:000002">
    <property type="entry name" value="GTP-binding protein TypA"/>
    <property type="match status" value="1"/>
</dbReference>
<dbReference type="InterPro" id="IPR009000">
    <property type="entry name" value="Transl_B-barrel_sf"/>
</dbReference>
<dbReference type="Gene3D" id="3.30.70.870">
    <property type="entry name" value="Elongation Factor G (Translational Gtpase), domain 3"/>
    <property type="match status" value="1"/>
</dbReference>
<dbReference type="InterPro" id="IPR027417">
    <property type="entry name" value="P-loop_NTPase"/>
</dbReference>
<dbReference type="EMBL" id="SFCC01000006">
    <property type="protein sequence ID" value="RZQ63587.1"/>
    <property type="molecule type" value="Genomic_DNA"/>
</dbReference>
<evidence type="ECO:0000313" key="5">
    <source>
        <dbReference type="EMBL" id="RZQ63587.1"/>
    </source>
</evidence>
<dbReference type="PANTHER" id="PTHR42908:SF8">
    <property type="entry name" value="TR-TYPE G DOMAIN-CONTAINING PROTEIN"/>
    <property type="match status" value="1"/>
</dbReference>
<dbReference type="PROSITE" id="PS51722">
    <property type="entry name" value="G_TR_2"/>
    <property type="match status" value="1"/>
</dbReference>
<keyword evidence="3" id="KW-0378">Hydrolase</keyword>
<dbReference type="Gene3D" id="2.40.30.10">
    <property type="entry name" value="Translation factors"/>
    <property type="match status" value="1"/>
</dbReference>
<dbReference type="InterPro" id="IPR048876">
    <property type="entry name" value="BipA_C"/>
</dbReference>
<keyword evidence="3" id="KW-0699">rRNA-binding</keyword>
<dbReference type="InterPro" id="IPR004161">
    <property type="entry name" value="EFTu-like_2"/>
</dbReference>
<dbReference type="GO" id="GO:0000027">
    <property type="term" value="P:ribosomal large subunit assembly"/>
    <property type="evidence" value="ECO:0007669"/>
    <property type="project" value="UniProtKB-UniRule"/>
</dbReference>
<keyword evidence="2 3" id="KW-0342">GTP-binding</keyword>
<dbReference type="EC" id="3.6.5.-" evidence="3"/>
<feature type="domain" description="Tr-type G" evidence="4">
    <location>
        <begin position="8"/>
        <end position="218"/>
    </location>
</feature>
<dbReference type="NCBIfam" id="TIGR01394">
    <property type="entry name" value="TypA_BipA"/>
    <property type="match status" value="1"/>
</dbReference>
<keyword evidence="3" id="KW-0694">RNA-binding</keyword>
<comment type="similarity">
    <text evidence="3">Belongs to the TRAFAC class translation factor GTPase superfamily. Classic translation factor GTPase family. BipA subfamily.</text>
</comment>
<reference evidence="5 6" key="1">
    <citation type="submission" date="2019-02" db="EMBL/GenBank/DDBJ databases">
        <title>Draft genome sequence of Amycolatopsis sp. 8-3EHSu isolated from roots of Suaeda maritima.</title>
        <authorList>
            <person name="Duangmal K."/>
            <person name="Chantavorakit T."/>
        </authorList>
    </citation>
    <scope>NUCLEOTIDE SEQUENCE [LARGE SCALE GENOMIC DNA]</scope>
    <source>
        <strain evidence="5 6">8-3EHSu</strain>
    </source>
</reference>
<dbReference type="SMART" id="SM00838">
    <property type="entry name" value="EFG_C"/>
    <property type="match status" value="1"/>
</dbReference>
<feature type="binding site" evidence="3">
    <location>
        <begin position="20"/>
        <end position="25"/>
    </location>
    <ligand>
        <name>GTP</name>
        <dbReference type="ChEBI" id="CHEBI:37565"/>
    </ligand>
</feature>
<comment type="function">
    <text evidence="3">A 50S ribosomal subunit assembly protein with GTPase activity, required for 50S subunit assembly at low temperatures, may also play a role in translation. Binds GTP and analogs. Binds the 70S ribosome between the 30S and 50S subunits, in a similar position as ribosome-bound EF-G; it contacts a number of ribosomal proteins, both rRNAs and the A-site tRNA.</text>
</comment>
<dbReference type="CDD" id="cd01891">
    <property type="entry name" value="TypA_BipA"/>
    <property type="match status" value="1"/>
</dbReference>
<dbReference type="CDD" id="cd03710">
    <property type="entry name" value="BipA_TypA_C"/>
    <property type="match status" value="1"/>
</dbReference>
<dbReference type="Gene3D" id="2.40.50.250">
    <property type="entry name" value="bipa protein"/>
    <property type="match status" value="1"/>
</dbReference>
<evidence type="ECO:0000259" key="4">
    <source>
        <dbReference type="PROSITE" id="PS51722"/>
    </source>
</evidence>
<comment type="subcellular location">
    <subcellularLocation>
        <location evidence="3">Cytoplasm</location>
    </subcellularLocation>
    <text evidence="3">Binds to ribosomes.</text>
</comment>
<evidence type="ECO:0000256" key="3">
    <source>
        <dbReference type="HAMAP-Rule" id="MF_00849"/>
    </source>
</evidence>
<comment type="caution">
    <text evidence="5">The sequence shown here is derived from an EMBL/GenBank/DDBJ whole genome shotgun (WGS) entry which is preliminary data.</text>
</comment>
<gene>
    <name evidence="5" type="primary">typA</name>
    <name evidence="3" type="synonym">bipA</name>
    <name evidence="5" type="ORF">EWH70_14325</name>
</gene>
<dbReference type="CDD" id="cd03691">
    <property type="entry name" value="BipA_TypA_II"/>
    <property type="match status" value="1"/>
</dbReference>
<dbReference type="SUPFAM" id="SSF54980">
    <property type="entry name" value="EF-G C-terminal domain-like"/>
    <property type="match status" value="2"/>
</dbReference>
<dbReference type="Pfam" id="PF00679">
    <property type="entry name" value="EFG_C"/>
    <property type="match status" value="1"/>
</dbReference>
<dbReference type="PANTHER" id="PTHR42908">
    <property type="entry name" value="TRANSLATION ELONGATION FACTOR-RELATED"/>
    <property type="match status" value="1"/>
</dbReference>
<dbReference type="InterPro" id="IPR000795">
    <property type="entry name" value="T_Tr_GTP-bd_dom"/>
</dbReference>
<evidence type="ECO:0000256" key="2">
    <source>
        <dbReference type="ARBA" id="ARBA00023134"/>
    </source>
</evidence>
<dbReference type="InterPro" id="IPR006298">
    <property type="entry name" value="BipA"/>
</dbReference>
<evidence type="ECO:0000256" key="1">
    <source>
        <dbReference type="ARBA" id="ARBA00022741"/>
    </source>
</evidence>
<dbReference type="SUPFAM" id="SSF52540">
    <property type="entry name" value="P-loop containing nucleoside triphosphate hydrolases"/>
    <property type="match status" value="1"/>
</dbReference>
<dbReference type="Pfam" id="PF03144">
    <property type="entry name" value="GTP_EFTU_D2"/>
    <property type="match status" value="1"/>
</dbReference>
<dbReference type="InterPro" id="IPR047041">
    <property type="entry name" value="BipA_GTP-bd_dom"/>
</dbReference>
<organism evidence="5 6">
    <name type="scientific">Amycolatopsis suaedae</name>
    <dbReference type="NCBI Taxonomy" id="2510978"/>
    <lineage>
        <taxon>Bacteria</taxon>
        <taxon>Bacillati</taxon>
        <taxon>Actinomycetota</taxon>
        <taxon>Actinomycetes</taxon>
        <taxon>Pseudonocardiales</taxon>
        <taxon>Pseudonocardiaceae</taxon>
        <taxon>Amycolatopsis</taxon>
    </lineage>
</organism>
<name>A0A4Q7J8P9_9PSEU</name>
<proteinExistence type="inferred from homology"/>
<evidence type="ECO:0000313" key="6">
    <source>
        <dbReference type="Proteomes" id="UP000292003"/>
    </source>
</evidence>
<dbReference type="Gene3D" id="3.40.50.300">
    <property type="entry name" value="P-loop containing nucleotide triphosphate hydrolases"/>
    <property type="match status" value="1"/>
</dbReference>
<dbReference type="SUPFAM" id="SSF50447">
    <property type="entry name" value="Translation proteins"/>
    <property type="match status" value="1"/>
</dbReference>
<dbReference type="Gene3D" id="3.30.70.240">
    <property type="match status" value="1"/>
</dbReference>
<dbReference type="InterPro" id="IPR035647">
    <property type="entry name" value="EFG_III/V"/>
</dbReference>
<dbReference type="GO" id="GO:0000049">
    <property type="term" value="F:tRNA binding"/>
    <property type="evidence" value="ECO:0007669"/>
    <property type="project" value="UniProtKB-KW"/>
</dbReference>
<dbReference type="InterPro" id="IPR005225">
    <property type="entry name" value="Small_GTP-bd"/>
</dbReference>